<evidence type="ECO:0008006" key="7">
    <source>
        <dbReference type="Google" id="ProtNLM"/>
    </source>
</evidence>
<feature type="repeat" description="PPR" evidence="3">
    <location>
        <begin position="400"/>
        <end position="434"/>
    </location>
</feature>
<gene>
    <name evidence="5" type="ORF">DVH24_035333</name>
</gene>
<feature type="repeat" description="PPR" evidence="3">
    <location>
        <begin position="256"/>
        <end position="291"/>
    </location>
</feature>
<feature type="compositionally biased region" description="Polar residues" evidence="4">
    <location>
        <begin position="36"/>
        <end position="46"/>
    </location>
</feature>
<feature type="compositionally biased region" description="Basic residues" evidence="4">
    <location>
        <begin position="1"/>
        <end position="11"/>
    </location>
</feature>
<evidence type="ECO:0000313" key="5">
    <source>
        <dbReference type="EMBL" id="RXH90569.1"/>
    </source>
</evidence>
<sequence length="535" mass="60411">MPRPSKKRRHGYPPPNNPSSANPIHHKRQPAKKLHSSSNPTHRTPNSPTPIHKTLNSSAVALLPADPHTQTPVAKRPTFASYLDTPNLPPRIGLLCEILAKTHTLSVEERLEETGVRVTQEDVEEVLKLSYGFPGPSVKFFRWAGRQLNDVHSPYAWNLLVDLLGKNCFFDAMWDAISAMAKERLLSLATFASVFSSYVVANRVKEAISTFECMSQYGCPRDIVALNSLLSAICRDGKTADAVEFLRVAKVKIRPDPDTYAILLEGLENEGNVDCARQVFSEMVIEIGWDPNNVPAYDSFLNTLLKGPDGIREAVKVFETLKNRRCYPGISFFRLALDECVKKCDSRGADTLWQAMVGRIGCQPDTSMYNLVISLHCRDGNVDLAKRMFDEMVYNGAFPNSQTYNMVFKLLIKDRKLKEASALFTEMVKNECVPELANCDIAVRIFLDFGDPYFAIKVWKCMIENYHSGLEDTGNLLVVGLRDLNRVPEAVKYAEDMIARGMKLDFSTLSKLKQDLFRARKEYVYNELLRKWKAL</sequence>
<dbReference type="Gramene" id="mRNA:MD09G0225100">
    <property type="protein sequence ID" value="CDS:MD09G0225100.1"/>
    <property type="gene ID" value="MD09G0225100"/>
</dbReference>
<dbReference type="PROSITE" id="PS51375">
    <property type="entry name" value="PPR"/>
    <property type="match status" value="3"/>
</dbReference>
<feature type="compositionally biased region" description="Basic residues" evidence="4">
    <location>
        <begin position="24"/>
        <end position="35"/>
    </location>
</feature>
<proteinExistence type="inferred from homology"/>
<dbReference type="Gene3D" id="1.25.40.10">
    <property type="entry name" value="Tetratricopeptide repeat domain"/>
    <property type="match status" value="2"/>
</dbReference>
<feature type="region of interest" description="Disordered" evidence="4">
    <location>
        <begin position="1"/>
        <end position="53"/>
    </location>
</feature>
<keyword evidence="2" id="KW-0677">Repeat</keyword>
<name>A0A498J465_MALDO</name>
<comment type="similarity">
    <text evidence="1">Belongs to the PPR family. P subfamily.</text>
</comment>
<evidence type="ECO:0000256" key="4">
    <source>
        <dbReference type="SAM" id="MobiDB-lite"/>
    </source>
</evidence>
<evidence type="ECO:0000256" key="2">
    <source>
        <dbReference type="ARBA" id="ARBA00022737"/>
    </source>
</evidence>
<feature type="repeat" description="PPR" evidence="3">
    <location>
        <begin position="365"/>
        <end position="399"/>
    </location>
</feature>
<dbReference type="InterPro" id="IPR011990">
    <property type="entry name" value="TPR-like_helical_dom_sf"/>
</dbReference>
<reference evidence="5 6" key="1">
    <citation type="submission" date="2018-10" db="EMBL/GenBank/DDBJ databases">
        <title>A high-quality apple genome assembly.</title>
        <authorList>
            <person name="Hu J."/>
        </authorList>
    </citation>
    <scope>NUCLEOTIDE SEQUENCE [LARGE SCALE GENOMIC DNA]</scope>
    <source>
        <strain evidence="6">cv. HFTH1</strain>
        <tissue evidence="5">Young leaf</tissue>
    </source>
</reference>
<accession>A0A498J465</accession>
<dbReference type="Proteomes" id="UP000290289">
    <property type="component" value="Chromosome 9"/>
</dbReference>
<dbReference type="Pfam" id="PF13041">
    <property type="entry name" value="PPR_2"/>
    <property type="match status" value="1"/>
</dbReference>
<dbReference type="AlphaFoldDB" id="A0A498J465"/>
<dbReference type="SMR" id="A0A498J465"/>
<evidence type="ECO:0000256" key="3">
    <source>
        <dbReference type="PROSITE-ProRule" id="PRU00708"/>
    </source>
</evidence>
<dbReference type="EMBL" id="RDQH01000335">
    <property type="protein sequence ID" value="RXH90569.1"/>
    <property type="molecule type" value="Genomic_DNA"/>
</dbReference>
<dbReference type="InterPro" id="IPR002885">
    <property type="entry name" value="PPR_rpt"/>
</dbReference>
<dbReference type="Pfam" id="PF13812">
    <property type="entry name" value="PPR_3"/>
    <property type="match status" value="1"/>
</dbReference>
<protein>
    <recommendedName>
        <fullName evidence="7">Pentacotripeptide-repeat region of PRORP domain-containing protein</fullName>
    </recommendedName>
</protein>
<evidence type="ECO:0000313" key="6">
    <source>
        <dbReference type="Proteomes" id="UP000290289"/>
    </source>
</evidence>
<comment type="caution">
    <text evidence="5">The sequence shown here is derived from an EMBL/GenBank/DDBJ whole genome shotgun (WGS) entry which is preliminary data.</text>
</comment>
<dbReference type="PANTHER" id="PTHR47447">
    <property type="entry name" value="OS03G0856100 PROTEIN"/>
    <property type="match status" value="1"/>
</dbReference>
<dbReference type="PANTHER" id="PTHR47447:SF28">
    <property type="entry name" value="PENTACOTRIPEPTIDE-REPEAT REGION OF PRORP DOMAIN-CONTAINING PROTEIN"/>
    <property type="match status" value="1"/>
</dbReference>
<keyword evidence="6" id="KW-1185">Reference proteome</keyword>
<dbReference type="OrthoDB" id="1911504at2759"/>
<organism evidence="5 6">
    <name type="scientific">Malus domestica</name>
    <name type="common">Apple</name>
    <name type="synonym">Pyrus malus</name>
    <dbReference type="NCBI Taxonomy" id="3750"/>
    <lineage>
        <taxon>Eukaryota</taxon>
        <taxon>Viridiplantae</taxon>
        <taxon>Streptophyta</taxon>
        <taxon>Embryophyta</taxon>
        <taxon>Tracheophyta</taxon>
        <taxon>Spermatophyta</taxon>
        <taxon>Magnoliopsida</taxon>
        <taxon>eudicotyledons</taxon>
        <taxon>Gunneridae</taxon>
        <taxon>Pentapetalae</taxon>
        <taxon>rosids</taxon>
        <taxon>fabids</taxon>
        <taxon>Rosales</taxon>
        <taxon>Rosaceae</taxon>
        <taxon>Amygdaloideae</taxon>
        <taxon>Maleae</taxon>
        <taxon>Malus</taxon>
    </lineage>
</organism>
<dbReference type="NCBIfam" id="TIGR00756">
    <property type="entry name" value="PPR"/>
    <property type="match status" value="3"/>
</dbReference>
<dbReference type="STRING" id="3750.A0A498J465"/>
<evidence type="ECO:0000256" key="1">
    <source>
        <dbReference type="ARBA" id="ARBA00007626"/>
    </source>
</evidence>